<name>A0A6B3LRR6_9BACT</name>
<keyword evidence="4" id="KW-1185">Reference proteome</keyword>
<accession>A0A6B3LRR6</accession>
<dbReference type="Gene3D" id="3.40.50.2000">
    <property type="entry name" value="Glycogen Phosphorylase B"/>
    <property type="match status" value="2"/>
</dbReference>
<feature type="domain" description="Glycosyltransferase subfamily 4-like N-terminal" evidence="2">
    <location>
        <begin position="13"/>
        <end position="151"/>
    </location>
</feature>
<dbReference type="InterPro" id="IPR050194">
    <property type="entry name" value="Glycosyltransferase_grp1"/>
</dbReference>
<comment type="caution">
    <text evidence="3">The sequence shown here is derived from an EMBL/GenBank/DDBJ whole genome shotgun (WGS) entry which is preliminary data.</text>
</comment>
<evidence type="ECO:0000259" key="1">
    <source>
        <dbReference type="Pfam" id="PF00534"/>
    </source>
</evidence>
<dbReference type="CDD" id="cd03801">
    <property type="entry name" value="GT4_PimA-like"/>
    <property type="match status" value="1"/>
</dbReference>
<proteinExistence type="predicted"/>
<evidence type="ECO:0000313" key="3">
    <source>
        <dbReference type="EMBL" id="NEM97745.1"/>
    </source>
</evidence>
<dbReference type="Proteomes" id="UP000474777">
    <property type="component" value="Unassembled WGS sequence"/>
</dbReference>
<dbReference type="InterPro" id="IPR028098">
    <property type="entry name" value="Glyco_trans_4-like_N"/>
</dbReference>
<sequence>MKIVHCVFSFNTGGAEMLIVDLINELCDEHDVSLVIVNSKWSESLMLQINKRAKIYFINRKEGSRNPFPILRLNFLLNKIDPDIIHCHDAQMGNLIRLPNAKLVFTFHTIGIPANNLHRYDLLIAISDAVKSDIATRVVRNSKTIYNGIHINSFKRRSDYRLGEGNPFSLVQVGRLDHEIKGQDILLEALALLKADLLVPVRLDFVGDGPSCKYLKELTKRLNLEQEVHFQGNREKQWLYQHLSDFNVLVQPSRIEGFGLTVLEGVAAGLPVLVSSGGGPDEILRRNYSGFSFENGQPDNCAKQLKLMYAMYKEGQMNEFMLKGKQIVETEYIIKRCAERHIQEYTELLTT</sequence>
<dbReference type="InterPro" id="IPR001296">
    <property type="entry name" value="Glyco_trans_1"/>
</dbReference>
<protein>
    <submittedName>
        <fullName evidence="3">Glycosyltransferase family 4 protein</fullName>
    </submittedName>
</protein>
<keyword evidence="3" id="KW-0808">Transferase</keyword>
<dbReference type="Pfam" id="PF13439">
    <property type="entry name" value="Glyco_transf_4"/>
    <property type="match status" value="1"/>
</dbReference>
<gene>
    <name evidence="3" type="ORF">GXP69_08570</name>
</gene>
<feature type="domain" description="Glycosyl transferase family 1" evidence="1">
    <location>
        <begin position="166"/>
        <end position="310"/>
    </location>
</feature>
<dbReference type="AlphaFoldDB" id="A0A6B3LRR6"/>
<dbReference type="EMBL" id="JAAGWD010000003">
    <property type="protein sequence ID" value="NEM97745.1"/>
    <property type="molecule type" value="Genomic_DNA"/>
</dbReference>
<dbReference type="SUPFAM" id="SSF53756">
    <property type="entry name" value="UDP-Glycosyltransferase/glycogen phosphorylase"/>
    <property type="match status" value="1"/>
</dbReference>
<dbReference type="PANTHER" id="PTHR45947:SF3">
    <property type="entry name" value="SULFOQUINOVOSYL TRANSFERASE SQD2"/>
    <property type="match status" value="1"/>
</dbReference>
<reference evidence="3 4" key="1">
    <citation type="submission" date="2020-02" db="EMBL/GenBank/DDBJ databases">
        <authorList>
            <person name="Kim M.K."/>
        </authorList>
    </citation>
    <scope>NUCLEOTIDE SEQUENCE [LARGE SCALE GENOMIC DNA]</scope>
    <source>
        <strain evidence="3 4">BT327</strain>
    </source>
</reference>
<evidence type="ECO:0000259" key="2">
    <source>
        <dbReference type="Pfam" id="PF13439"/>
    </source>
</evidence>
<dbReference type="RefSeq" id="WP_163914390.1">
    <property type="nucleotide sequence ID" value="NZ_JAAGWD010000003.1"/>
</dbReference>
<dbReference type="Pfam" id="PF00534">
    <property type="entry name" value="Glycos_transf_1"/>
    <property type="match status" value="1"/>
</dbReference>
<dbReference type="PANTHER" id="PTHR45947">
    <property type="entry name" value="SULFOQUINOVOSYL TRANSFERASE SQD2"/>
    <property type="match status" value="1"/>
</dbReference>
<evidence type="ECO:0000313" key="4">
    <source>
        <dbReference type="Proteomes" id="UP000474777"/>
    </source>
</evidence>
<dbReference type="GO" id="GO:0016758">
    <property type="term" value="F:hexosyltransferase activity"/>
    <property type="evidence" value="ECO:0007669"/>
    <property type="project" value="TreeGrafter"/>
</dbReference>
<organism evidence="3 4">
    <name type="scientific">Pontibacter burrus</name>
    <dbReference type="NCBI Taxonomy" id="2704466"/>
    <lineage>
        <taxon>Bacteria</taxon>
        <taxon>Pseudomonadati</taxon>
        <taxon>Bacteroidota</taxon>
        <taxon>Cytophagia</taxon>
        <taxon>Cytophagales</taxon>
        <taxon>Hymenobacteraceae</taxon>
        <taxon>Pontibacter</taxon>
    </lineage>
</organism>